<name>A0A0V0Y2E4_TRIPS</name>
<gene>
    <name evidence="1" type="ORF">T4E_7306</name>
</gene>
<sequence length="62" mass="6742">MESSRRLCIELLDYKNARNLLVGTTETFCCRDSLPSRVAPTATFGDNMQAATSTNGQDVSSP</sequence>
<accession>A0A0V0Y2E4</accession>
<dbReference type="Proteomes" id="UP000054815">
    <property type="component" value="Unassembled WGS sequence"/>
</dbReference>
<comment type="caution">
    <text evidence="1">The sequence shown here is derived from an EMBL/GenBank/DDBJ whole genome shotgun (WGS) entry which is preliminary data.</text>
</comment>
<evidence type="ECO:0000313" key="1">
    <source>
        <dbReference type="EMBL" id="KRX94574.1"/>
    </source>
</evidence>
<proteinExistence type="predicted"/>
<dbReference type="AlphaFoldDB" id="A0A0V0Y2E4"/>
<protein>
    <submittedName>
        <fullName evidence="1">Uncharacterized protein</fullName>
    </submittedName>
</protein>
<dbReference type="EMBL" id="JYDU01000070">
    <property type="protein sequence ID" value="KRX94574.1"/>
    <property type="molecule type" value="Genomic_DNA"/>
</dbReference>
<evidence type="ECO:0000313" key="2">
    <source>
        <dbReference type="Proteomes" id="UP000054815"/>
    </source>
</evidence>
<reference evidence="1 2" key="1">
    <citation type="submission" date="2015-01" db="EMBL/GenBank/DDBJ databases">
        <title>Evolution of Trichinella species and genotypes.</title>
        <authorList>
            <person name="Korhonen P.K."/>
            <person name="Edoardo P."/>
            <person name="Giuseppe L.R."/>
            <person name="Gasser R.B."/>
        </authorList>
    </citation>
    <scope>NUCLEOTIDE SEQUENCE [LARGE SCALE GENOMIC DNA]</scope>
    <source>
        <strain evidence="1">ISS141</strain>
    </source>
</reference>
<organism evidence="1 2">
    <name type="scientific">Trichinella pseudospiralis</name>
    <name type="common">Parasitic roundworm</name>
    <dbReference type="NCBI Taxonomy" id="6337"/>
    <lineage>
        <taxon>Eukaryota</taxon>
        <taxon>Metazoa</taxon>
        <taxon>Ecdysozoa</taxon>
        <taxon>Nematoda</taxon>
        <taxon>Enoplea</taxon>
        <taxon>Dorylaimia</taxon>
        <taxon>Trichinellida</taxon>
        <taxon>Trichinellidae</taxon>
        <taxon>Trichinella</taxon>
    </lineage>
</organism>